<feature type="transmembrane region" description="Helical" evidence="1">
    <location>
        <begin position="135"/>
        <end position="155"/>
    </location>
</feature>
<keyword evidence="1" id="KW-1133">Transmembrane helix</keyword>
<name>B2J1W5_NOSP7</name>
<dbReference type="RefSeq" id="WP_012409939.1">
    <property type="nucleotide sequence ID" value="NC_010628.1"/>
</dbReference>
<evidence type="ECO:0000313" key="3">
    <source>
        <dbReference type="Proteomes" id="UP000001191"/>
    </source>
</evidence>
<proteinExistence type="predicted"/>
<evidence type="ECO:0000313" key="2">
    <source>
        <dbReference type="EMBL" id="ACC81967.1"/>
    </source>
</evidence>
<accession>B2J1W5</accession>
<organism evidence="2 3">
    <name type="scientific">Nostoc punctiforme (strain ATCC 29133 / PCC 73102)</name>
    <dbReference type="NCBI Taxonomy" id="63737"/>
    <lineage>
        <taxon>Bacteria</taxon>
        <taxon>Bacillati</taxon>
        <taxon>Cyanobacteriota</taxon>
        <taxon>Cyanophyceae</taxon>
        <taxon>Nostocales</taxon>
        <taxon>Nostocaceae</taxon>
        <taxon>Nostoc</taxon>
    </lineage>
</organism>
<protein>
    <submittedName>
        <fullName evidence="2">Uncharacterized protein</fullName>
    </submittedName>
</protein>
<dbReference type="AlphaFoldDB" id="B2J1W5"/>
<dbReference type="KEGG" id="npu:Npun_F3571"/>
<sequence>MPSGFHKSKNCFSIGCIFFIFIGFIAFFEQYKVTNFTCERATQINCQLTYYNEWKSSVKTYSGKEFMGVKVKGHYNERYDYYVTLLTNSGKVSDVFIYPFQSEAQKIVHKINTFISNSQETFITVTQDYSNSFNLAAAICIIFGVFGLGLTLYSYRNYI</sequence>
<dbReference type="HOGENOM" id="CLU_1658961_0_0_3"/>
<dbReference type="EMBL" id="CP001037">
    <property type="protein sequence ID" value="ACC81967.1"/>
    <property type="molecule type" value="Genomic_DNA"/>
</dbReference>
<feature type="transmembrane region" description="Helical" evidence="1">
    <location>
        <begin position="12"/>
        <end position="28"/>
    </location>
</feature>
<reference evidence="3" key="1">
    <citation type="submission" date="2008-04" db="EMBL/GenBank/DDBJ databases">
        <title>Complete sequence of chromosome of Nostoc punctiforme ATCC 29133.</title>
        <authorList>
            <consortium name="US DOE Joint Genome Institute"/>
            <person name="Copeland A."/>
            <person name="Lucas S."/>
            <person name="Lapidus A."/>
            <person name="Glavina del Rio T."/>
            <person name="Dalin E."/>
            <person name="Tice H."/>
            <person name="Pitluck S."/>
            <person name="Chain P."/>
            <person name="Malfatti S."/>
            <person name="Shin M."/>
            <person name="Vergez L."/>
            <person name="Schmutz J."/>
            <person name="Larimer F."/>
            <person name="Land M."/>
            <person name="Hauser L."/>
            <person name="Kyrpides N."/>
            <person name="Kim E."/>
            <person name="Meeks J.C."/>
            <person name="Elhai J."/>
            <person name="Campbell E.L."/>
            <person name="Thiel T."/>
            <person name="Longmire J."/>
            <person name="Potts M."/>
            <person name="Atlas R."/>
        </authorList>
    </citation>
    <scope>NUCLEOTIDE SEQUENCE [LARGE SCALE GENOMIC DNA]</scope>
    <source>
        <strain evidence="3">ATCC 29133 / PCC 73102</strain>
    </source>
</reference>
<dbReference type="Proteomes" id="UP000001191">
    <property type="component" value="Chromosome"/>
</dbReference>
<dbReference type="EnsemblBacteria" id="ACC81967">
    <property type="protein sequence ID" value="ACC81967"/>
    <property type="gene ID" value="Npun_F3571"/>
</dbReference>
<keyword evidence="1" id="KW-0472">Membrane</keyword>
<dbReference type="OrthoDB" id="9939334at2"/>
<keyword evidence="3" id="KW-1185">Reference proteome</keyword>
<evidence type="ECO:0000256" key="1">
    <source>
        <dbReference type="SAM" id="Phobius"/>
    </source>
</evidence>
<gene>
    <name evidence="2" type="ordered locus">Npun_F3571</name>
</gene>
<keyword evidence="1" id="KW-0812">Transmembrane</keyword>
<reference evidence="2 3" key="2">
    <citation type="journal article" date="2013" name="Plant Physiol.">
        <title>A Nostoc punctiforme Sugar Transporter Necessary to Establish a Cyanobacterium-Plant Symbiosis.</title>
        <authorList>
            <person name="Ekman M."/>
            <person name="Picossi S."/>
            <person name="Campbell E.L."/>
            <person name="Meeks J.C."/>
            <person name="Flores E."/>
        </authorList>
    </citation>
    <scope>NUCLEOTIDE SEQUENCE [LARGE SCALE GENOMIC DNA]</scope>
    <source>
        <strain evidence="3">ATCC 29133 / PCC 73102</strain>
    </source>
</reference>